<keyword evidence="1" id="KW-1133">Transmembrane helix</keyword>
<keyword evidence="1" id="KW-0472">Membrane</keyword>
<reference evidence="2" key="1">
    <citation type="submission" date="2019-08" db="EMBL/GenBank/DDBJ databases">
        <authorList>
            <person name="Kucharzyk K."/>
            <person name="Murdoch R.W."/>
            <person name="Higgins S."/>
            <person name="Loffler F."/>
        </authorList>
    </citation>
    <scope>NUCLEOTIDE SEQUENCE</scope>
</reference>
<comment type="caution">
    <text evidence="2">The sequence shown here is derived from an EMBL/GenBank/DDBJ whole genome shotgun (WGS) entry which is preliminary data.</text>
</comment>
<keyword evidence="1" id="KW-0812">Transmembrane</keyword>
<gene>
    <name evidence="2" type="ORF">SDC9_117697</name>
</gene>
<evidence type="ECO:0000313" key="2">
    <source>
        <dbReference type="EMBL" id="MPM70737.1"/>
    </source>
</evidence>
<accession>A0A645C082</accession>
<feature type="transmembrane region" description="Helical" evidence="1">
    <location>
        <begin position="49"/>
        <end position="68"/>
    </location>
</feature>
<organism evidence="2">
    <name type="scientific">bioreactor metagenome</name>
    <dbReference type="NCBI Taxonomy" id="1076179"/>
    <lineage>
        <taxon>unclassified sequences</taxon>
        <taxon>metagenomes</taxon>
        <taxon>ecological metagenomes</taxon>
    </lineage>
</organism>
<feature type="transmembrane region" description="Helical" evidence="1">
    <location>
        <begin position="75"/>
        <end position="101"/>
    </location>
</feature>
<sequence>MDNPYFSQWIDVLLMAQDDRRMKYVTMSVVDAMADVHQAQMESDTVMYAIWREYFTVLALIFAAPLIFRVLMKDAYLVLVMTLPGQALLVLLLAAVVFSLVQALRLNKPLLS</sequence>
<evidence type="ECO:0000256" key="1">
    <source>
        <dbReference type="SAM" id="Phobius"/>
    </source>
</evidence>
<dbReference type="EMBL" id="VSSQ01023654">
    <property type="protein sequence ID" value="MPM70737.1"/>
    <property type="molecule type" value="Genomic_DNA"/>
</dbReference>
<dbReference type="AlphaFoldDB" id="A0A645C082"/>
<protein>
    <submittedName>
        <fullName evidence="2">Uncharacterized protein</fullName>
    </submittedName>
</protein>
<name>A0A645C082_9ZZZZ</name>
<proteinExistence type="predicted"/>